<dbReference type="InterPro" id="IPR047501">
    <property type="entry name" value="DD_CATIP"/>
</dbReference>
<dbReference type="CTD" id="20250962"/>
<evidence type="ECO:0000313" key="15">
    <source>
        <dbReference type="EMBL" id="ESO98070.1"/>
    </source>
</evidence>
<dbReference type="Proteomes" id="UP000030746">
    <property type="component" value="Unassembled WGS sequence"/>
</dbReference>
<feature type="compositionally biased region" description="Polar residues" evidence="13">
    <location>
        <begin position="601"/>
        <end position="612"/>
    </location>
</feature>
<evidence type="ECO:0000256" key="5">
    <source>
        <dbReference type="ARBA" id="ARBA00022490"/>
    </source>
</evidence>
<organism evidence="15 16">
    <name type="scientific">Lottia gigantea</name>
    <name type="common">Giant owl limpet</name>
    <dbReference type="NCBI Taxonomy" id="225164"/>
    <lineage>
        <taxon>Eukaryota</taxon>
        <taxon>Metazoa</taxon>
        <taxon>Spiralia</taxon>
        <taxon>Lophotrochozoa</taxon>
        <taxon>Mollusca</taxon>
        <taxon>Gastropoda</taxon>
        <taxon>Patellogastropoda</taxon>
        <taxon>Lottioidea</taxon>
        <taxon>Lottiidae</taxon>
        <taxon>Lottia</taxon>
    </lineage>
</organism>
<dbReference type="EMBL" id="KB201280">
    <property type="protein sequence ID" value="ESO98070.1"/>
    <property type="molecule type" value="Genomic_DNA"/>
</dbReference>
<evidence type="ECO:0000256" key="7">
    <source>
        <dbReference type="ARBA" id="ARBA00023136"/>
    </source>
</evidence>
<evidence type="ECO:0000256" key="1">
    <source>
        <dbReference type="ARBA" id="ARBA00004123"/>
    </source>
</evidence>
<dbReference type="KEGG" id="lgi:LOTGIDRAFT_239113"/>
<feature type="region of interest" description="Disordered" evidence="13">
    <location>
        <begin position="601"/>
        <end position="632"/>
    </location>
</feature>
<protein>
    <recommendedName>
        <fullName evidence="12">Ciliogenesis-associated TTC17-interacting protein</fullName>
    </recommendedName>
</protein>
<dbReference type="SUPFAM" id="SSF47391">
    <property type="entry name" value="Dimerization-anchoring domain of cAMP-dependent PK regulatory subunit"/>
    <property type="match status" value="1"/>
</dbReference>
<evidence type="ECO:0000256" key="4">
    <source>
        <dbReference type="ARBA" id="ARBA00022475"/>
    </source>
</evidence>
<gene>
    <name evidence="15" type="ORF">LOTGIDRAFT_239113</name>
</gene>
<keyword evidence="9" id="KW-0539">Nucleus</keyword>
<name>V4AT53_LOTGI</name>
<evidence type="ECO:0000259" key="14">
    <source>
        <dbReference type="Pfam" id="PF21772"/>
    </source>
</evidence>
<dbReference type="RefSeq" id="XP_009051236.1">
    <property type="nucleotide sequence ID" value="XM_009052988.1"/>
</dbReference>
<sequence length="632" mass="71833">MMENEDERNVDISMKPKLSLIEDVSLPEDTSTGTNNDDTSNDVPEASPVALQFLADLVPEVDFKYLMFDDKLVTYSDTGKELGEFCVTIEPTKHCNKECFLVHANSHGAIDGVPCGTSITCYVTRNLETIEQHHHEYVNLENCPLDRKTNIVRQETEYTVNRIITQGESIVRQNKVYSLEDMKGFISEGSNLLLHRLLIEKKIPEGDFQLVSFDSESILCPAIYKSLEERTQTVASTELRVYGMERTIISQHDLPTTWQSYFTADGYMATGKTALVQPVCFYGMNMDLVEDLSSHMINQCLLNVDDLSSHMINQCLLNVDDLSSHMINQCLLLVDDLSSHMINQCLLLVDDLSSHMINQCLLNVDDLSSHMINQCLLNVDDLSSHMINQCLLNVDDLSSHMINQCLLNVDDLSSHMINQCLLLVDDLSSHMINQCLLNVDDLSSHMINQCLLNVDDLSSHMINQCLLLVDNLSSHMINQCLLNVDDLSSHMINHHLTNRVQVGSPVGMKLSKVPEEIVRDVEPPKPDFPKRELDIEEDMQMYSHYLDRKEEIKGDHYVYMKHHPELKALLADFLQFLLLRKPNDVITFAAEYFSAFSTRVPNQSPYNSSNAPTPFPVSRDNTRIEQLRTPTR</sequence>
<evidence type="ECO:0000256" key="11">
    <source>
        <dbReference type="ARBA" id="ARBA00037938"/>
    </source>
</evidence>
<comment type="function">
    <text evidence="10">Plays a role in primary ciliogenesis by modulating actin polymerization.</text>
</comment>
<dbReference type="InterPro" id="IPR048777">
    <property type="entry name" value="CATIP_N"/>
</dbReference>
<comment type="similarity">
    <text evidence="11">Belongs to the CATIP family.</text>
</comment>
<dbReference type="OrthoDB" id="6334211at2759"/>
<accession>V4AT53</accession>
<evidence type="ECO:0000256" key="3">
    <source>
        <dbReference type="ARBA" id="ARBA00004245"/>
    </source>
</evidence>
<dbReference type="PANTHER" id="PTHR15505:SF3">
    <property type="entry name" value="CILIOGENESIS-ASSOCIATED TTC17-INTERACTING PROTEIN"/>
    <property type="match status" value="1"/>
</dbReference>
<keyword evidence="7" id="KW-0472">Membrane</keyword>
<evidence type="ECO:0000256" key="6">
    <source>
        <dbReference type="ARBA" id="ARBA00022794"/>
    </source>
</evidence>
<evidence type="ECO:0000256" key="8">
    <source>
        <dbReference type="ARBA" id="ARBA00023212"/>
    </source>
</evidence>
<keyword evidence="6" id="KW-0970">Cilium biogenesis/degradation</keyword>
<feature type="region of interest" description="Disordered" evidence="13">
    <location>
        <begin position="23"/>
        <end position="44"/>
    </location>
</feature>
<proteinExistence type="inferred from homology"/>
<dbReference type="STRING" id="225164.V4AT53"/>
<dbReference type="GO" id="GO:0005856">
    <property type="term" value="C:cytoskeleton"/>
    <property type="evidence" value="ECO:0007669"/>
    <property type="project" value="UniProtKB-SubCell"/>
</dbReference>
<dbReference type="GO" id="GO:0005634">
    <property type="term" value="C:nucleus"/>
    <property type="evidence" value="ECO:0007669"/>
    <property type="project" value="UniProtKB-SubCell"/>
</dbReference>
<keyword evidence="8" id="KW-0206">Cytoskeleton</keyword>
<evidence type="ECO:0000256" key="12">
    <source>
        <dbReference type="ARBA" id="ARBA00039249"/>
    </source>
</evidence>
<comment type="subcellular location">
    <subcellularLocation>
        <location evidence="2">Cell membrane</location>
    </subcellularLocation>
    <subcellularLocation>
        <location evidence="3">Cytoplasm</location>
        <location evidence="3">Cytoskeleton</location>
    </subcellularLocation>
    <subcellularLocation>
        <location evidence="1">Nucleus</location>
    </subcellularLocation>
</comment>
<dbReference type="PANTHER" id="PTHR15505">
    <property type="entry name" value="RIIA DOMAIN-CONTAINING PROTEIN 1"/>
    <property type="match status" value="1"/>
</dbReference>
<dbReference type="Pfam" id="PF21772">
    <property type="entry name" value="CATIP_N"/>
    <property type="match status" value="1"/>
</dbReference>
<keyword evidence="5" id="KW-0963">Cytoplasm</keyword>
<feature type="domain" description="Ciliogenesis-associated TTC17-interacting protein N-terminal" evidence="14">
    <location>
        <begin position="50"/>
        <end position="270"/>
    </location>
</feature>
<keyword evidence="16" id="KW-1185">Reference proteome</keyword>
<dbReference type="GO" id="GO:0005886">
    <property type="term" value="C:plasma membrane"/>
    <property type="evidence" value="ECO:0007669"/>
    <property type="project" value="UniProtKB-SubCell"/>
</dbReference>
<evidence type="ECO:0000256" key="9">
    <source>
        <dbReference type="ARBA" id="ARBA00023242"/>
    </source>
</evidence>
<dbReference type="CDD" id="cd22973">
    <property type="entry name" value="DD_CATIP"/>
    <property type="match status" value="1"/>
</dbReference>
<evidence type="ECO:0000313" key="16">
    <source>
        <dbReference type="Proteomes" id="UP000030746"/>
    </source>
</evidence>
<evidence type="ECO:0000256" key="13">
    <source>
        <dbReference type="SAM" id="MobiDB-lite"/>
    </source>
</evidence>
<dbReference type="GeneID" id="20250962"/>
<dbReference type="HOGENOM" id="CLU_432989_0_0_1"/>
<reference evidence="15 16" key="1">
    <citation type="journal article" date="2013" name="Nature">
        <title>Insights into bilaterian evolution from three spiralian genomes.</title>
        <authorList>
            <person name="Simakov O."/>
            <person name="Marletaz F."/>
            <person name="Cho S.J."/>
            <person name="Edsinger-Gonzales E."/>
            <person name="Havlak P."/>
            <person name="Hellsten U."/>
            <person name="Kuo D.H."/>
            <person name="Larsson T."/>
            <person name="Lv J."/>
            <person name="Arendt D."/>
            <person name="Savage R."/>
            <person name="Osoegawa K."/>
            <person name="de Jong P."/>
            <person name="Grimwood J."/>
            <person name="Chapman J.A."/>
            <person name="Shapiro H."/>
            <person name="Aerts A."/>
            <person name="Otillar R.P."/>
            <person name="Terry A.Y."/>
            <person name="Boore J.L."/>
            <person name="Grigoriev I.V."/>
            <person name="Lindberg D.R."/>
            <person name="Seaver E.C."/>
            <person name="Weisblat D.A."/>
            <person name="Putnam N.H."/>
            <person name="Rokhsar D.S."/>
        </authorList>
    </citation>
    <scope>NUCLEOTIDE SEQUENCE [LARGE SCALE GENOMIC DNA]</scope>
</reference>
<dbReference type="GO" id="GO:0044782">
    <property type="term" value="P:cilium organization"/>
    <property type="evidence" value="ECO:0007669"/>
    <property type="project" value="TreeGrafter"/>
</dbReference>
<dbReference type="GO" id="GO:0030041">
    <property type="term" value="P:actin filament polymerization"/>
    <property type="evidence" value="ECO:0007669"/>
    <property type="project" value="TreeGrafter"/>
</dbReference>
<dbReference type="AlphaFoldDB" id="V4AT53"/>
<evidence type="ECO:0000256" key="10">
    <source>
        <dbReference type="ARBA" id="ARBA00037538"/>
    </source>
</evidence>
<feature type="compositionally biased region" description="Low complexity" evidence="13">
    <location>
        <begin position="29"/>
        <end position="42"/>
    </location>
</feature>
<evidence type="ECO:0000256" key="2">
    <source>
        <dbReference type="ARBA" id="ARBA00004236"/>
    </source>
</evidence>
<keyword evidence="4" id="KW-1003">Cell membrane</keyword>